<dbReference type="PANTHER" id="PTHR43649:SF34">
    <property type="entry name" value="ABC TRANSPORTER PERIPLASMIC-BINDING PROTEIN YCJN-RELATED"/>
    <property type="match status" value="1"/>
</dbReference>
<dbReference type="CDD" id="cd14747">
    <property type="entry name" value="PBP2_MalE"/>
    <property type="match status" value="1"/>
</dbReference>
<dbReference type="GO" id="GO:0042597">
    <property type="term" value="C:periplasmic space"/>
    <property type="evidence" value="ECO:0007669"/>
    <property type="project" value="UniProtKB-SubCell"/>
</dbReference>
<protein>
    <recommendedName>
        <fullName evidence="8">ABC transporter substrate-binding protein</fullName>
    </recommendedName>
</protein>
<dbReference type="InterPro" id="IPR006059">
    <property type="entry name" value="SBP"/>
</dbReference>
<accession>A0A271IZ78</accession>
<evidence type="ECO:0000256" key="1">
    <source>
        <dbReference type="ARBA" id="ARBA00004418"/>
    </source>
</evidence>
<dbReference type="PROSITE" id="PS51257">
    <property type="entry name" value="PROKAR_LIPOPROTEIN"/>
    <property type="match status" value="1"/>
</dbReference>
<dbReference type="PANTHER" id="PTHR43649">
    <property type="entry name" value="ARABINOSE-BINDING PROTEIN-RELATED"/>
    <property type="match status" value="1"/>
</dbReference>
<dbReference type="Proteomes" id="UP000216339">
    <property type="component" value="Unassembled WGS sequence"/>
</dbReference>
<comment type="subcellular location">
    <subcellularLocation>
        <location evidence="1">Periplasm</location>
    </subcellularLocation>
</comment>
<dbReference type="SUPFAM" id="SSF53850">
    <property type="entry name" value="Periplasmic binding protein-like II"/>
    <property type="match status" value="1"/>
</dbReference>
<dbReference type="Pfam" id="PF01547">
    <property type="entry name" value="SBP_bac_1"/>
    <property type="match status" value="1"/>
</dbReference>
<sequence length="424" mass="46951">MTLRPLLLLLGVALGSLGGCAEADEGEVVLEFWAMGAEGEKVQPLIERFEAEHPGIRVEVQQQPWTSVHEKLLTAFAGRSTPDVSQFGNTWVAEMQALGALEDLTPYVHRSEAVDEGDYFGGIWDTNVIDGRLWGVPWYVDTRILFYRTDLFAEAGYDAMPTTWDGWLEAMRAVQAVQPDGGYPILLPVNEFEPPLILGLNTAELLRDGGRYGNFASPAFREAFAFYVGLYREGLAPATSGTEISNLYQEFDRGRFASTITGPWNIGEFQRRLTEHPDDWGTAPIPGPTAGTPGVSVAGGASLVIFEASEHKAEAWELVEFLSRPEVQIEFNRLTGDLPPRASAWEASGLADDRYARAFFEQLGRVRPTPKIPEQERIAQTIRTYGEAAARGQMTIDEALAALDADVDRILEKRRWLLDREAEG</sequence>
<name>A0A271IZ78_9BACT</name>
<keyword evidence="7" id="KW-1185">Reference proteome</keyword>
<dbReference type="OrthoDB" id="9770625at2"/>
<evidence type="ECO:0000313" key="7">
    <source>
        <dbReference type="Proteomes" id="UP000216339"/>
    </source>
</evidence>
<evidence type="ECO:0008006" key="8">
    <source>
        <dbReference type="Google" id="ProtNLM"/>
    </source>
</evidence>
<evidence type="ECO:0000256" key="2">
    <source>
        <dbReference type="ARBA" id="ARBA00008520"/>
    </source>
</evidence>
<evidence type="ECO:0000256" key="3">
    <source>
        <dbReference type="ARBA" id="ARBA00022448"/>
    </source>
</evidence>
<dbReference type="InterPro" id="IPR050490">
    <property type="entry name" value="Bact_solute-bd_prot1"/>
</dbReference>
<feature type="signal peptide" evidence="5">
    <location>
        <begin position="1"/>
        <end position="23"/>
    </location>
</feature>
<feature type="chain" id="PRO_5013216032" description="ABC transporter substrate-binding protein" evidence="5">
    <location>
        <begin position="24"/>
        <end position="424"/>
    </location>
</feature>
<dbReference type="RefSeq" id="WP_095510086.1">
    <property type="nucleotide sequence ID" value="NZ_MQWD01000001.1"/>
</dbReference>
<dbReference type="Gene3D" id="3.40.190.10">
    <property type="entry name" value="Periplasmic binding protein-like II"/>
    <property type="match status" value="2"/>
</dbReference>
<evidence type="ECO:0000256" key="5">
    <source>
        <dbReference type="SAM" id="SignalP"/>
    </source>
</evidence>
<keyword evidence="3" id="KW-0813">Transport</keyword>
<comment type="similarity">
    <text evidence="2">Belongs to the bacterial solute-binding protein 1 family.</text>
</comment>
<reference evidence="6 7" key="1">
    <citation type="submission" date="2016-11" db="EMBL/GenBank/DDBJ databases">
        <title>Study of marine rhodopsin-containing bacteria.</title>
        <authorList>
            <person name="Yoshizawa S."/>
            <person name="Kumagai Y."/>
            <person name="Kogure K."/>
        </authorList>
    </citation>
    <scope>NUCLEOTIDE SEQUENCE [LARGE SCALE GENOMIC DNA]</scope>
    <source>
        <strain evidence="6 7">SAORIC-28</strain>
    </source>
</reference>
<gene>
    <name evidence="6" type="ORF">BSZ37_08235</name>
</gene>
<proteinExistence type="inferred from homology"/>
<evidence type="ECO:0000313" key="6">
    <source>
        <dbReference type="EMBL" id="PAP76430.1"/>
    </source>
</evidence>
<comment type="caution">
    <text evidence="6">The sequence shown here is derived from an EMBL/GenBank/DDBJ whole genome shotgun (WGS) entry which is preliminary data.</text>
</comment>
<organism evidence="6 7">
    <name type="scientific">Rubrivirga marina</name>
    <dbReference type="NCBI Taxonomy" id="1196024"/>
    <lineage>
        <taxon>Bacteria</taxon>
        <taxon>Pseudomonadati</taxon>
        <taxon>Rhodothermota</taxon>
        <taxon>Rhodothermia</taxon>
        <taxon>Rhodothermales</taxon>
        <taxon>Rubricoccaceae</taxon>
        <taxon>Rubrivirga</taxon>
    </lineage>
</organism>
<dbReference type="EMBL" id="MQWD01000001">
    <property type="protein sequence ID" value="PAP76430.1"/>
    <property type="molecule type" value="Genomic_DNA"/>
</dbReference>
<keyword evidence="4 5" id="KW-0732">Signal</keyword>
<dbReference type="AlphaFoldDB" id="A0A271IZ78"/>
<evidence type="ECO:0000256" key="4">
    <source>
        <dbReference type="ARBA" id="ARBA00022729"/>
    </source>
</evidence>